<reference evidence="1" key="2">
    <citation type="submission" date="2025-03" db="EMBL/GenBank/DDBJ databases">
        <authorList>
            <consortium name="ELIXIR-Norway"/>
            <consortium name="Elixir Norway"/>
        </authorList>
    </citation>
    <scope>NUCLEOTIDE SEQUENCE</scope>
</reference>
<dbReference type="Proteomes" id="UP001162501">
    <property type="component" value="Chromosome 21"/>
</dbReference>
<evidence type="ECO:0000313" key="2">
    <source>
        <dbReference type="Proteomes" id="UP001162501"/>
    </source>
</evidence>
<proteinExistence type="predicted"/>
<evidence type="ECO:0000313" key="1">
    <source>
        <dbReference type="EMBL" id="CAN0089152.1"/>
    </source>
</evidence>
<accession>A0AC59YYP3</accession>
<dbReference type="EMBL" id="OX596105">
    <property type="protein sequence ID" value="CAN0089152.1"/>
    <property type="molecule type" value="Genomic_DNA"/>
</dbReference>
<organism evidence="1 2">
    <name type="scientific">Rangifer tarandus platyrhynchus</name>
    <name type="common">Svalbard reindeer</name>
    <dbReference type="NCBI Taxonomy" id="3082113"/>
    <lineage>
        <taxon>Eukaryota</taxon>
        <taxon>Metazoa</taxon>
        <taxon>Chordata</taxon>
        <taxon>Craniata</taxon>
        <taxon>Vertebrata</taxon>
        <taxon>Euteleostomi</taxon>
        <taxon>Mammalia</taxon>
        <taxon>Eutheria</taxon>
        <taxon>Laurasiatheria</taxon>
        <taxon>Artiodactyla</taxon>
        <taxon>Ruminantia</taxon>
        <taxon>Pecora</taxon>
        <taxon>Cervidae</taxon>
        <taxon>Odocoileinae</taxon>
        <taxon>Rangifer</taxon>
    </lineage>
</organism>
<reference evidence="1" key="1">
    <citation type="submission" date="2023-05" db="EMBL/GenBank/DDBJ databases">
        <authorList>
            <consortium name="ELIXIR-Norway"/>
        </authorList>
    </citation>
    <scope>NUCLEOTIDE SEQUENCE</scope>
</reference>
<name>A0AC59YYP3_RANTA</name>
<sequence length="116" mass="12746">MAQLLAEIQHHREPGFSGPYSSHFCSGHPLWTLECSWARAIFPVSHQEGCLPAGRALLTGLTENGQQARARMPVSGNRAAGRPHRVFRRTPAAPRERQPLGLCLPPGARNCRSELT</sequence>
<gene>
    <name evidence="1" type="ORF">MRATA1EN22A_LOCUS11865</name>
</gene>
<protein>
    <submittedName>
        <fullName evidence="1">Uncharacterized protein</fullName>
    </submittedName>
</protein>